<dbReference type="AlphaFoldDB" id="A0A450V7Q1"/>
<dbReference type="EMBL" id="CAADFI010000064">
    <property type="protein sequence ID" value="VFJ94598.1"/>
    <property type="molecule type" value="Genomic_DNA"/>
</dbReference>
<proteinExistence type="predicted"/>
<name>A0A450V7Q1_9GAMM</name>
<evidence type="ECO:0000313" key="3">
    <source>
        <dbReference type="EMBL" id="VFK00824.1"/>
    </source>
</evidence>
<accession>A0A450V7Q1</accession>
<sequence>MQKQYGATFSKKLRQRLMELGAAKSLEEISRLPPPRCHELLQNRIGQFSVDLNHPYRLLFIPAVNPVPRTEDGSIDRGKVSEIEIVEIADTHE</sequence>
<dbReference type="InterPro" id="IPR035093">
    <property type="entry name" value="RelE/ParE_toxin_dom_sf"/>
</dbReference>
<reference evidence="3" key="1">
    <citation type="submission" date="2019-02" db="EMBL/GenBank/DDBJ databases">
        <authorList>
            <person name="Gruber-Vodicka R. H."/>
            <person name="Seah K. B. B."/>
        </authorList>
    </citation>
    <scope>NUCLEOTIDE SEQUENCE</scope>
    <source>
        <strain evidence="3">BECK_SA2B12</strain>
        <strain evidence="1">BECK_SA2B15</strain>
        <strain evidence="2">BECK_SA2B20</strain>
    </source>
</reference>
<protein>
    <submittedName>
        <fullName evidence="3">Proteic killer suppression protein</fullName>
    </submittedName>
</protein>
<dbReference type="Gene3D" id="3.30.2310.20">
    <property type="entry name" value="RelE-like"/>
    <property type="match status" value="1"/>
</dbReference>
<organism evidence="3">
    <name type="scientific">Candidatus Kentrum eta</name>
    <dbReference type="NCBI Taxonomy" id="2126337"/>
    <lineage>
        <taxon>Bacteria</taxon>
        <taxon>Pseudomonadati</taxon>
        <taxon>Pseudomonadota</taxon>
        <taxon>Gammaproteobacteria</taxon>
        <taxon>Candidatus Kentrum</taxon>
    </lineage>
</organism>
<evidence type="ECO:0000313" key="2">
    <source>
        <dbReference type="EMBL" id="VFJ94598.1"/>
    </source>
</evidence>
<evidence type="ECO:0000313" key="1">
    <source>
        <dbReference type="EMBL" id="VFJ93307.1"/>
    </source>
</evidence>
<gene>
    <name evidence="1" type="ORF">BECKH772A_GA0070896_100552</name>
    <name evidence="2" type="ORF">BECKH772B_GA0070898_100642</name>
    <name evidence="3" type="ORF">BECKH772C_GA0070978_100532</name>
</gene>
<dbReference type="EMBL" id="CAADFG010000055">
    <property type="protein sequence ID" value="VFJ93307.1"/>
    <property type="molecule type" value="Genomic_DNA"/>
</dbReference>
<dbReference type="EMBL" id="CAADFJ010000053">
    <property type="protein sequence ID" value="VFK00824.1"/>
    <property type="molecule type" value="Genomic_DNA"/>
</dbReference>